<feature type="region of interest" description="Disordered" evidence="1">
    <location>
        <begin position="148"/>
        <end position="277"/>
    </location>
</feature>
<protein>
    <submittedName>
        <fullName evidence="3">Major cell-surface adhesin PAc</fullName>
    </submittedName>
</protein>
<dbReference type="Proteomes" id="UP000236642">
    <property type="component" value="Unassembled WGS sequence"/>
</dbReference>
<keyword evidence="2" id="KW-1133">Transmembrane helix</keyword>
<keyword evidence="2" id="KW-0812">Transmembrane</keyword>
<keyword evidence="2" id="KW-0472">Membrane</keyword>
<sequence length="325" mass="34246">MNTMDIRTWRAFRNLTWFLGWITLGVSLVLQGILSPVMAGTSVVLDGYQITFLGVTYNSDQTSTWRYEVRPASATQDLSHWVLALCTTHQVLSSDPQGSIGKDPTTGLWGIKWEQPLRTTDGPRPYTFVLNGWFEVGTTQVAVKAGRDPELGTIDGPSCTSPTPSPTPTPVIEPPTPTPTPVPTEPPTPTPAPTEPPAPTPTPGIEPPTPTPTPVPTEPPTPTPAPTEPPAPTPTPGIEPPAPTPTPVVYPPAPTPTPGVNRPPAPPPGVSAPPATSEVSDLLPVTGVRGGGWSVWSLLLARLSGLFMGLGLVAHVMLAWRSRSG</sequence>
<proteinExistence type="predicted"/>
<dbReference type="AlphaFoldDB" id="A0A2H5Y7P5"/>
<dbReference type="PRINTS" id="PR01217">
    <property type="entry name" value="PRICHEXTENSN"/>
</dbReference>
<comment type="caution">
    <text evidence="3">The sequence shown here is derived from an EMBL/GenBank/DDBJ whole genome shotgun (WGS) entry which is preliminary data.</text>
</comment>
<evidence type="ECO:0000256" key="1">
    <source>
        <dbReference type="SAM" id="MobiDB-lite"/>
    </source>
</evidence>
<evidence type="ECO:0000313" key="4">
    <source>
        <dbReference type="Proteomes" id="UP000236642"/>
    </source>
</evidence>
<gene>
    <name evidence="3" type="primary">pac</name>
    <name evidence="3" type="ORF">HRbin22_01707</name>
</gene>
<organism evidence="3 4">
    <name type="scientific">Candidatus Thermoflexus japonica</name>
    <dbReference type="NCBI Taxonomy" id="2035417"/>
    <lineage>
        <taxon>Bacteria</taxon>
        <taxon>Bacillati</taxon>
        <taxon>Chloroflexota</taxon>
        <taxon>Thermoflexia</taxon>
        <taxon>Thermoflexales</taxon>
        <taxon>Thermoflexaceae</taxon>
        <taxon>Thermoflexus</taxon>
    </lineage>
</organism>
<dbReference type="EMBL" id="BEHY01000043">
    <property type="protein sequence ID" value="GBD09453.1"/>
    <property type="molecule type" value="Genomic_DNA"/>
</dbReference>
<name>A0A2H5Y7P5_9CHLR</name>
<accession>A0A2H5Y7P5</accession>
<feature type="transmembrane region" description="Helical" evidence="2">
    <location>
        <begin position="293"/>
        <end position="320"/>
    </location>
</feature>
<feature type="compositionally biased region" description="Pro residues" evidence="1">
    <location>
        <begin position="163"/>
        <end position="271"/>
    </location>
</feature>
<evidence type="ECO:0000313" key="3">
    <source>
        <dbReference type="EMBL" id="GBD09453.1"/>
    </source>
</evidence>
<evidence type="ECO:0000256" key="2">
    <source>
        <dbReference type="SAM" id="Phobius"/>
    </source>
</evidence>
<reference evidence="4" key="1">
    <citation type="submission" date="2017-09" db="EMBL/GenBank/DDBJ databases">
        <title>Metaegenomics of thermophilic ammonia-oxidizing enrichment culture.</title>
        <authorList>
            <person name="Kato S."/>
            <person name="Suzuki K."/>
        </authorList>
    </citation>
    <scope>NUCLEOTIDE SEQUENCE [LARGE SCALE GENOMIC DNA]</scope>
</reference>